<dbReference type="EMBL" id="CP066681">
    <property type="protein sequence ID" value="QQG36109.1"/>
    <property type="molecule type" value="Genomic_DNA"/>
</dbReference>
<evidence type="ECO:0000256" key="1">
    <source>
        <dbReference type="ARBA" id="ARBA00004496"/>
    </source>
</evidence>
<protein>
    <submittedName>
        <fullName evidence="6">Choice-of-anchor D domain-containing protein</fullName>
    </submittedName>
</protein>
<dbReference type="GO" id="GO:0005737">
    <property type="term" value="C:cytoplasm"/>
    <property type="evidence" value="ECO:0007669"/>
    <property type="project" value="UniProtKB-SubCell"/>
</dbReference>
<sequence length="536" mass="54925">MIEGRMKNSLRTLLVLGLMGLGAACPRSPALAQSAFGDPPSRGGANQAGGGGDLVPVQPVIDGGQISVGATSQVVVLFRNDSGRPLQAGAIQLYPSSTVSSSVALNNCNEELAAGSVCAVSVSVKGLQAGSWRVEMLMRHSGRARLVTATLSGTVSAADAGEKEFISDIEAIPTELDFGDLESAQSVVRGVVMRNITSDPIDINAIYIEAAAQSGYSLRTDCSRLMPGQACIVTVTWSPVLEGQASGVLLIEHSGPTSVASVKLDGEFKPDETTQAKPFPRPVPGKGLLVASQEKVDFGSGVATTSSITVSLVNIGDAPLTLGEVAMASGDNGVSISKKGCAPKTVLEPVEACPLTLTWSPVREGAILDDVQIAHDGTRGVLVLPVRGTSSAIISQDSKAIRIASTTSTASLEPGDLVSSEDQEVIVVRDDSVDPASVLDGFVVTSHSQKRSIISGPGGSRIVYDGEEVVIGGFLWNVNIRSSGVEFRSGDDKVLLLFDRSLSSVNRVTGQSGSGSAGSSGSSSASTASSTATGTN</sequence>
<dbReference type="InterPro" id="IPR013783">
    <property type="entry name" value="Ig-like_fold"/>
</dbReference>
<dbReference type="PROSITE" id="PS51257">
    <property type="entry name" value="PROKAR_LIPOPROTEIN"/>
    <property type="match status" value="1"/>
</dbReference>
<dbReference type="Proteomes" id="UP000595362">
    <property type="component" value="Chromosome"/>
</dbReference>
<comment type="subcellular location">
    <subcellularLocation>
        <location evidence="1">Cytoplasm</location>
    </subcellularLocation>
</comment>
<feature type="domain" description="Abnormal spindle-like microcephaly-associated protein ASH" evidence="5">
    <location>
        <begin position="292"/>
        <end position="378"/>
    </location>
</feature>
<evidence type="ECO:0000256" key="4">
    <source>
        <dbReference type="SAM" id="SignalP"/>
    </source>
</evidence>
<dbReference type="NCBIfam" id="NF012200">
    <property type="entry name" value="choice_anch_D"/>
    <property type="match status" value="1"/>
</dbReference>
<keyword evidence="2" id="KW-0963">Cytoplasm</keyword>
<evidence type="ECO:0000313" key="6">
    <source>
        <dbReference type="EMBL" id="QQG36109.1"/>
    </source>
</evidence>
<proteinExistence type="predicted"/>
<accession>A0A7T5UGB9</accession>
<feature type="chain" id="PRO_5032869505" evidence="4">
    <location>
        <begin position="33"/>
        <end position="536"/>
    </location>
</feature>
<gene>
    <name evidence="6" type="ORF">HYS17_11560</name>
</gene>
<feature type="region of interest" description="Disordered" evidence="3">
    <location>
        <begin position="508"/>
        <end position="536"/>
    </location>
</feature>
<reference evidence="6 7" key="1">
    <citation type="submission" date="2020-07" db="EMBL/GenBank/DDBJ databases">
        <title>Huge and variable diversity of episymbiotic CPR bacteria and DPANN archaea in groundwater ecosystems.</title>
        <authorList>
            <person name="He C.Y."/>
            <person name="Keren R."/>
            <person name="Whittaker M."/>
            <person name="Farag I.F."/>
            <person name="Doudna J."/>
            <person name="Cate J.H.D."/>
            <person name="Banfield J.F."/>
        </authorList>
    </citation>
    <scope>NUCLEOTIDE SEQUENCE [LARGE SCALE GENOMIC DNA]</scope>
    <source>
        <strain evidence="6">NC_groundwater_70_Ag_B-0.1um_54_66</strain>
    </source>
</reference>
<evidence type="ECO:0000256" key="3">
    <source>
        <dbReference type="SAM" id="MobiDB-lite"/>
    </source>
</evidence>
<name>A0A7T5UGB9_9BACT</name>
<dbReference type="AlphaFoldDB" id="A0A7T5UGB9"/>
<feature type="compositionally biased region" description="Low complexity" evidence="3">
    <location>
        <begin position="519"/>
        <end position="536"/>
    </location>
</feature>
<evidence type="ECO:0000259" key="5">
    <source>
        <dbReference type="Pfam" id="PF15780"/>
    </source>
</evidence>
<organism evidence="6 7">
    <name type="scientific">Micavibrio aeruginosavorus</name>
    <dbReference type="NCBI Taxonomy" id="349221"/>
    <lineage>
        <taxon>Bacteria</taxon>
        <taxon>Pseudomonadati</taxon>
        <taxon>Bdellovibrionota</taxon>
        <taxon>Bdellovibrionia</taxon>
        <taxon>Bdellovibrionales</taxon>
        <taxon>Pseudobdellovibrionaceae</taxon>
        <taxon>Micavibrio</taxon>
    </lineage>
</organism>
<dbReference type="InterPro" id="IPR031549">
    <property type="entry name" value="ASH"/>
</dbReference>
<keyword evidence="4" id="KW-0732">Signal</keyword>
<feature type="signal peptide" evidence="4">
    <location>
        <begin position="1"/>
        <end position="32"/>
    </location>
</feature>
<evidence type="ECO:0000256" key="2">
    <source>
        <dbReference type="ARBA" id="ARBA00022490"/>
    </source>
</evidence>
<evidence type="ECO:0000313" key="7">
    <source>
        <dbReference type="Proteomes" id="UP000595362"/>
    </source>
</evidence>
<dbReference type="Pfam" id="PF15780">
    <property type="entry name" value="ASH"/>
    <property type="match status" value="1"/>
</dbReference>
<dbReference type="Gene3D" id="2.60.40.10">
    <property type="entry name" value="Immunoglobulins"/>
    <property type="match status" value="3"/>
</dbReference>